<evidence type="ECO:0000313" key="1">
    <source>
        <dbReference type="EMBL" id="ODV59529.1"/>
    </source>
</evidence>
<dbReference type="RefSeq" id="XP_020045836.1">
    <property type="nucleotide sequence ID" value="XM_020193668.1"/>
</dbReference>
<accession>A0A1D2VD56</accession>
<dbReference type="InParanoid" id="A0A1D2VD56"/>
<organism evidence="1 2">
    <name type="scientific">Ascoidea rubescens DSM 1968</name>
    <dbReference type="NCBI Taxonomy" id="1344418"/>
    <lineage>
        <taxon>Eukaryota</taxon>
        <taxon>Fungi</taxon>
        <taxon>Dikarya</taxon>
        <taxon>Ascomycota</taxon>
        <taxon>Saccharomycotina</taxon>
        <taxon>Saccharomycetes</taxon>
        <taxon>Ascoideaceae</taxon>
        <taxon>Ascoidea</taxon>
    </lineage>
</organism>
<proteinExistence type="predicted"/>
<dbReference type="AlphaFoldDB" id="A0A1D2VD56"/>
<protein>
    <submittedName>
        <fullName evidence="1">Uncharacterized protein</fullName>
    </submittedName>
</protein>
<keyword evidence="2" id="KW-1185">Reference proteome</keyword>
<reference evidence="2" key="1">
    <citation type="submission" date="2016-05" db="EMBL/GenBank/DDBJ databases">
        <title>Comparative genomics of biotechnologically important yeasts.</title>
        <authorList>
            <consortium name="DOE Joint Genome Institute"/>
            <person name="Riley R."/>
            <person name="Haridas S."/>
            <person name="Wolfe K.H."/>
            <person name="Lopes M.R."/>
            <person name="Hittinger C.T."/>
            <person name="Goker M."/>
            <person name="Salamov A."/>
            <person name="Wisecaver J."/>
            <person name="Long T.M."/>
            <person name="Aerts A.L."/>
            <person name="Barry K."/>
            <person name="Choi C."/>
            <person name="Clum A."/>
            <person name="Coughlan A.Y."/>
            <person name="Deshpande S."/>
            <person name="Douglass A.P."/>
            <person name="Hanson S.J."/>
            <person name="Klenk H.-P."/>
            <person name="Labutti K."/>
            <person name="Lapidus A."/>
            <person name="Lindquist E."/>
            <person name="Lipzen A."/>
            <person name="Meier-Kolthoff J.P."/>
            <person name="Ohm R.A."/>
            <person name="Otillar R.P."/>
            <person name="Pangilinan J."/>
            <person name="Peng Y."/>
            <person name="Rokas A."/>
            <person name="Rosa C.A."/>
            <person name="Scheuner C."/>
            <person name="Sibirny A.A."/>
            <person name="Slot J.C."/>
            <person name="Stielow J.B."/>
            <person name="Sun H."/>
            <person name="Kurtzman C.P."/>
            <person name="Blackwell M."/>
            <person name="Grigoriev I.V."/>
            <person name="Jeffries T.W."/>
        </authorList>
    </citation>
    <scope>NUCLEOTIDE SEQUENCE [LARGE SCALE GENOMIC DNA]</scope>
    <source>
        <strain evidence="2">DSM 1968</strain>
    </source>
</reference>
<dbReference type="EMBL" id="KV454485">
    <property type="protein sequence ID" value="ODV59529.1"/>
    <property type="molecule type" value="Genomic_DNA"/>
</dbReference>
<name>A0A1D2VD56_9ASCO</name>
<evidence type="ECO:0000313" key="2">
    <source>
        <dbReference type="Proteomes" id="UP000095038"/>
    </source>
</evidence>
<dbReference type="Proteomes" id="UP000095038">
    <property type="component" value="Unassembled WGS sequence"/>
</dbReference>
<gene>
    <name evidence="1" type="ORF">ASCRUDRAFT_76929</name>
</gene>
<feature type="non-terminal residue" evidence="1">
    <location>
        <position position="187"/>
    </location>
</feature>
<dbReference type="GeneID" id="30967304"/>
<sequence>MTFNNNAYNVTSNCSSKLATNIKDVVTTNNAISRPPALHLPSISSLNIPGNPYYSSYHPHNSVLKSANCRFQNPQNSNTSGSLLSSIPNIINHDLNNYYNKSPSNLSYESNSILNPNSHIQIIHNNLSFNPNSHLPPLSSNPTLQSLQSVTPTLPTTIIPSAKNQFKILSTDSTTLKKNLNKTTINV</sequence>